<dbReference type="InterPro" id="IPR036291">
    <property type="entry name" value="NAD(P)-bd_dom_sf"/>
</dbReference>
<dbReference type="Gene3D" id="3.40.50.720">
    <property type="entry name" value="NAD(P)-binding Rossmann-like Domain"/>
    <property type="match status" value="1"/>
</dbReference>
<dbReference type="Proteomes" id="UP001156641">
    <property type="component" value="Unassembled WGS sequence"/>
</dbReference>
<keyword evidence="2" id="KW-0560">Oxidoreductase</keyword>
<dbReference type="Pfam" id="PF13561">
    <property type="entry name" value="adh_short_C2"/>
    <property type="match status" value="1"/>
</dbReference>
<reference evidence="4" key="1">
    <citation type="journal article" date="2019" name="Int. J. Syst. Evol. Microbiol.">
        <title>The Global Catalogue of Microorganisms (GCM) 10K type strain sequencing project: providing services to taxonomists for standard genome sequencing and annotation.</title>
        <authorList>
            <consortium name="The Broad Institute Genomics Platform"/>
            <consortium name="The Broad Institute Genome Sequencing Center for Infectious Disease"/>
            <person name="Wu L."/>
            <person name="Ma J."/>
        </authorList>
    </citation>
    <scope>NUCLEOTIDE SEQUENCE [LARGE SCALE GENOMIC DNA]</scope>
    <source>
        <strain evidence="4">NBRC 112502</strain>
    </source>
</reference>
<evidence type="ECO:0000256" key="2">
    <source>
        <dbReference type="ARBA" id="ARBA00023002"/>
    </source>
</evidence>
<comment type="similarity">
    <text evidence="1">Belongs to the short-chain dehydrogenases/reductases (SDR) family.</text>
</comment>
<name>A0ABQ5ZZ56_9PROT</name>
<gene>
    <name evidence="3" type="ORF">GCM10010909_01780</name>
</gene>
<keyword evidence="4" id="KW-1185">Reference proteome</keyword>
<sequence length="240" mass="24940">MNPILITGGAKRLGAAMARALAAAGYPVMIHAHSSGEEADALAAELGARVVLGDLADPEVPARLVAEAGPLGGLINNASRFVFDTVGSTSAAQMAAHLGPNLVAPVLLAQAFAAQRPEGGVIINMLDQKLSNLNPDFFSYTLAKAALAAATEMMALSLAPNIRVCGISPGLTLPGPKQSAERFERAWRENPLRRGAVPEDIARAAVFILQTPSLTGTVITVDGGEHLTHRPRDIAFLAVE</sequence>
<dbReference type="PANTHER" id="PTHR43639">
    <property type="entry name" value="OXIDOREDUCTASE, SHORT-CHAIN DEHYDROGENASE/REDUCTASE FAMILY (AFU_ORTHOLOGUE AFUA_5G02870)"/>
    <property type="match status" value="1"/>
</dbReference>
<dbReference type="PANTHER" id="PTHR43639:SF1">
    <property type="entry name" value="SHORT-CHAIN DEHYDROGENASE_REDUCTASE FAMILY PROTEIN"/>
    <property type="match status" value="1"/>
</dbReference>
<dbReference type="PRINTS" id="PR00081">
    <property type="entry name" value="GDHRDH"/>
</dbReference>
<evidence type="ECO:0000256" key="1">
    <source>
        <dbReference type="ARBA" id="ARBA00006484"/>
    </source>
</evidence>
<dbReference type="InterPro" id="IPR002347">
    <property type="entry name" value="SDR_fam"/>
</dbReference>
<proteinExistence type="inferred from homology"/>
<dbReference type="EMBL" id="BSOS01000005">
    <property type="protein sequence ID" value="GLR65500.1"/>
    <property type="molecule type" value="Genomic_DNA"/>
</dbReference>
<comment type="caution">
    <text evidence="3">The sequence shown here is derived from an EMBL/GenBank/DDBJ whole genome shotgun (WGS) entry which is preliminary data.</text>
</comment>
<accession>A0ABQ5ZZ56</accession>
<evidence type="ECO:0000313" key="3">
    <source>
        <dbReference type="EMBL" id="GLR65500.1"/>
    </source>
</evidence>
<dbReference type="RefSeq" id="WP_284255998.1">
    <property type="nucleotide sequence ID" value="NZ_BSOS01000005.1"/>
</dbReference>
<protein>
    <submittedName>
        <fullName evidence="3">Short chain dehydrogenase</fullName>
    </submittedName>
</protein>
<dbReference type="SUPFAM" id="SSF51735">
    <property type="entry name" value="NAD(P)-binding Rossmann-fold domains"/>
    <property type="match status" value="1"/>
</dbReference>
<evidence type="ECO:0000313" key="4">
    <source>
        <dbReference type="Proteomes" id="UP001156641"/>
    </source>
</evidence>
<organism evidence="3 4">
    <name type="scientific">Acidocella aquatica</name>
    <dbReference type="NCBI Taxonomy" id="1922313"/>
    <lineage>
        <taxon>Bacteria</taxon>
        <taxon>Pseudomonadati</taxon>
        <taxon>Pseudomonadota</taxon>
        <taxon>Alphaproteobacteria</taxon>
        <taxon>Acetobacterales</taxon>
        <taxon>Acidocellaceae</taxon>
        <taxon>Acidocella</taxon>
    </lineage>
</organism>